<sequence>MNLMNFMVAARFSPTIHHPQMPHELPVCFRNRYKELKL</sequence>
<organism evidence="1">
    <name type="scientific">Arundo donax</name>
    <name type="common">Giant reed</name>
    <name type="synonym">Donax arundinaceus</name>
    <dbReference type="NCBI Taxonomy" id="35708"/>
    <lineage>
        <taxon>Eukaryota</taxon>
        <taxon>Viridiplantae</taxon>
        <taxon>Streptophyta</taxon>
        <taxon>Embryophyta</taxon>
        <taxon>Tracheophyta</taxon>
        <taxon>Spermatophyta</taxon>
        <taxon>Magnoliopsida</taxon>
        <taxon>Liliopsida</taxon>
        <taxon>Poales</taxon>
        <taxon>Poaceae</taxon>
        <taxon>PACMAD clade</taxon>
        <taxon>Arundinoideae</taxon>
        <taxon>Arundineae</taxon>
        <taxon>Arundo</taxon>
    </lineage>
</organism>
<protein>
    <submittedName>
        <fullName evidence="1">Uncharacterized protein</fullName>
    </submittedName>
</protein>
<name>A0A0A9DDL0_ARUDO</name>
<reference evidence="1" key="2">
    <citation type="journal article" date="2015" name="Data Brief">
        <title>Shoot transcriptome of the giant reed, Arundo donax.</title>
        <authorList>
            <person name="Barrero R.A."/>
            <person name="Guerrero F.D."/>
            <person name="Moolhuijzen P."/>
            <person name="Goolsby J.A."/>
            <person name="Tidwell J."/>
            <person name="Bellgard S.E."/>
            <person name="Bellgard M.I."/>
        </authorList>
    </citation>
    <scope>NUCLEOTIDE SEQUENCE</scope>
    <source>
        <tissue evidence="1">Shoot tissue taken approximately 20 cm above the soil surface</tissue>
    </source>
</reference>
<reference evidence="1" key="1">
    <citation type="submission" date="2014-09" db="EMBL/GenBank/DDBJ databases">
        <authorList>
            <person name="Magalhaes I.L.F."/>
            <person name="Oliveira U."/>
            <person name="Santos F.R."/>
            <person name="Vidigal T.H.D.A."/>
            <person name="Brescovit A.D."/>
            <person name="Santos A.J."/>
        </authorList>
    </citation>
    <scope>NUCLEOTIDE SEQUENCE</scope>
    <source>
        <tissue evidence="1">Shoot tissue taken approximately 20 cm above the soil surface</tissue>
    </source>
</reference>
<proteinExistence type="predicted"/>
<dbReference type="AlphaFoldDB" id="A0A0A9DDL0"/>
<evidence type="ECO:0000313" key="1">
    <source>
        <dbReference type="EMBL" id="JAD85921.1"/>
    </source>
</evidence>
<accession>A0A0A9DDL0</accession>
<dbReference type="EMBL" id="GBRH01211974">
    <property type="protein sequence ID" value="JAD85921.1"/>
    <property type="molecule type" value="Transcribed_RNA"/>
</dbReference>